<protein>
    <recommendedName>
        <fullName evidence="2">Pyruvate carboxyltransferase domain-containing protein</fullName>
    </recommendedName>
</protein>
<dbReference type="PANTHER" id="PTHR42880:SF1">
    <property type="entry name" value="ISOPROPYLMALATE_HOMOCITRATE_CITRAMALATE SYNTHASE FAMILY PROTEIN"/>
    <property type="match status" value="1"/>
</dbReference>
<name>X0VX70_9ZZZZ</name>
<dbReference type="PROSITE" id="PS50991">
    <property type="entry name" value="PYR_CT"/>
    <property type="match status" value="1"/>
</dbReference>
<sequence length="266" mass="28950">TFGVAFSPDERVRVAEALDELGVPRIELGMPPASPVILEGMKRVVKRNLKAELVAFVRTIKSDIDMAIDCGVKTVILEHIMNPYACELAYGLDKAAVIDRLVSSVRYANEKGLKTIFMGWELTRGDDLDYIKEVYTTLVREAHLDGLVAVDTVGTAMPRAIRFIFRKLGEWLPGVPLELHTHNEFSLANAQVLEAVAEGATVIHTAMNGLGERTGNTATEEVAVMLELLAGVKTGIALDRIKYASSVVENISRRPVPPSKAIVGNG</sequence>
<keyword evidence="1" id="KW-0808">Transferase</keyword>
<evidence type="ECO:0000313" key="3">
    <source>
        <dbReference type="EMBL" id="GAG05101.1"/>
    </source>
</evidence>
<accession>X0VX70</accession>
<dbReference type="EMBL" id="BARS01026837">
    <property type="protein sequence ID" value="GAG05101.1"/>
    <property type="molecule type" value="Genomic_DNA"/>
</dbReference>
<dbReference type="InterPro" id="IPR000891">
    <property type="entry name" value="PYR_CT"/>
</dbReference>
<organism evidence="3">
    <name type="scientific">marine sediment metagenome</name>
    <dbReference type="NCBI Taxonomy" id="412755"/>
    <lineage>
        <taxon>unclassified sequences</taxon>
        <taxon>metagenomes</taxon>
        <taxon>ecological metagenomes</taxon>
    </lineage>
</organism>
<comment type="caution">
    <text evidence="3">The sequence shown here is derived from an EMBL/GenBank/DDBJ whole genome shotgun (WGS) entry which is preliminary data.</text>
</comment>
<dbReference type="SUPFAM" id="SSF51569">
    <property type="entry name" value="Aldolase"/>
    <property type="match status" value="1"/>
</dbReference>
<reference evidence="3" key="1">
    <citation type="journal article" date="2014" name="Front. Microbiol.">
        <title>High frequency of phylogenetically diverse reductive dehalogenase-homologous genes in deep subseafloor sedimentary metagenomes.</title>
        <authorList>
            <person name="Kawai M."/>
            <person name="Futagami T."/>
            <person name="Toyoda A."/>
            <person name="Takaki Y."/>
            <person name="Nishi S."/>
            <person name="Hori S."/>
            <person name="Arai W."/>
            <person name="Tsubouchi T."/>
            <person name="Morono Y."/>
            <person name="Uchiyama I."/>
            <person name="Ito T."/>
            <person name="Fujiyama A."/>
            <person name="Inagaki F."/>
            <person name="Takami H."/>
        </authorList>
    </citation>
    <scope>NUCLEOTIDE SEQUENCE</scope>
    <source>
        <strain evidence="3">Expedition CK06-06</strain>
    </source>
</reference>
<dbReference type="PANTHER" id="PTHR42880">
    <property type="entry name" value="HOMOCITRATE SYNTHASE"/>
    <property type="match status" value="1"/>
</dbReference>
<feature type="non-terminal residue" evidence="3">
    <location>
        <position position="1"/>
    </location>
</feature>
<dbReference type="InterPro" id="IPR013785">
    <property type="entry name" value="Aldolase_TIM"/>
</dbReference>
<dbReference type="AlphaFoldDB" id="X0VX70"/>
<gene>
    <name evidence="3" type="ORF">S01H1_42237</name>
</gene>
<evidence type="ECO:0000259" key="2">
    <source>
        <dbReference type="PROSITE" id="PS50991"/>
    </source>
</evidence>
<dbReference type="Gene3D" id="3.20.20.70">
    <property type="entry name" value="Aldolase class I"/>
    <property type="match status" value="1"/>
</dbReference>
<dbReference type="CDD" id="cd03174">
    <property type="entry name" value="DRE_TIM_metallolyase"/>
    <property type="match status" value="1"/>
</dbReference>
<dbReference type="Pfam" id="PF00682">
    <property type="entry name" value="HMGL-like"/>
    <property type="match status" value="1"/>
</dbReference>
<feature type="non-terminal residue" evidence="3">
    <location>
        <position position="266"/>
    </location>
</feature>
<dbReference type="GO" id="GO:0016740">
    <property type="term" value="F:transferase activity"/>
    <property type="evidence" value="ECO:0007669"/>
    <property type="project" value="UniProtKB-KW"/>
</dbReference>
<proteinExistence type="predicted"/>
<evidence type="ECO:0000256" key="1">
    <source>
        <dbReference type="ARBA" id="ARBA00022679"/>
    </source>
</evidence>
<feature type="domain" description="Pyruvate carboxyltransferase" evidence="2">
    <location>
        <begin position="1"/>
        <end position="242"/>
    </location>
</feature>